<accession>A0A5J4RUH5</accession>
<dbReference type="PROSITE" id="PS51257">
    <property type="entry name" value="PROKAR_LIPOPROTEIN"/>
    <property type="match status" value="1"/>
</dbReference>
<proteinExistence type="predicted"/>
<sequence>MIKKSNILNLLILNLLLLLAGCNSDSDEKEENITSPISLLFSTDVRNGEENPLLGRVNARLHLFGKENGKVIEEEILIDNHGQGNIEHLTEGKWHISYWNIPLQGQLYLDGNDNSINVSRTGNYLNEPAPFYAGVSDFNYIPDKPVYLKLKPQTGVLTIVLILDDTTDLPKTISGVLSGIASKRVFEAQGMNVSEQGIGSVSYSFTPNSSSVYVASHRLLGISNTRKCELVFSDDNFSQIKIDLTAKLEAFNNLTTNNTLCMVHIYGKKLGVTIEVIDWEERNLEIDI</sequence>
<comment type="caution">
    <text evidence="1">The sequence shown here is derived from an EMBL/GenBank/DDBJ whole genome shotgun (WGS) entry which is preliminary data.</text>
</comment>
<protein>
    <submittedName>
        <fullName evidence="1">Uncharacterized protein</fullName>
    </submittedName>
</protein>
<reference evidence="1" key="1">
    <citation type="submission" date="2019-03" db="EMBL/GenBank/DDBJ databases">
        <title>Single cell metagenomics reveals metabolic interactions within the superorganism composed of flagellate Streblomastix strix and complex community of Bacteroidetes bacteria on its surface.</title>
        <authorList>
            <person name="Treitli S.C."/>
            <person name="Kolisko M."/>
            <person name="Husnik F."/>
            <person name="Keeling P."/>
            <person name="Hampl V."/>
        </authorList>
    </citation>
    <scope>NUCLEOTIDE SEQUENCE</scope>
    <source>
        <strain evidence="1">STM</strain>
    </source>
</reference>
<dbReference type="AlphaFoldDB" id="A0A5J4RUH5"/>
<name>A0A5J4RUH5_9ZZZZ</name>
<evidence type="ECO:0000313" key="1">
    <source>
        <dbReference type="EMBL" id="KAA6337339.1"/>
    </source>
</evidence>
<dbReference type="EMBL" id="SNRY01000708">
    <property type="protein sequence ID" value="KAA6337339.1"/>
    <property type="molecule type" value="Genomic_DNA"/>
</dbReference>
<organism evidence="1">
    <name type="scientific">termite gut metagenome</name>
    <dbReference type="NCBI Taxonomy" id="433724"/>
    <lineage>
        <taxon>unclassified sequences</taxon>
        <taxon>metagenomes</taxon>
        <taxon>organismal metagenomes</taxon>
    </lineage>
</organism>
<gene>
    <name evidence="1" type="ORF">EZS27_014567</name>
</gene>